<name>A0ACC7NZG2_9BACL</name>
<organism evidence="1 2">
    <name type="scientific">Paenibacillus mesotrionivorans</name>
    <dbReference type="NCBI Taxonomy" id="3160968"/>
    <lineage>
        <taxon>Bacteria</taxon>
        <taxon>Bacillati</taxon>
        <taxon>Bacillota</taxon>
        <taxon>Bacilli</taxon>
        <taxon>Bacillales</taxon>
        <taxon>Paenibacillaceae</taxon>
        <taxon>Paenibacillus</taxon>
    </lineage>
</organism>
<protein>
    <submittedName>
        <fullName evidence="1">Uncharacterized protein</fullName>
    </submittedName>
</protein>
<accession>A0ACC7NZG2</accession>
<proteinExistence type="predicted"/>
<sequence length="76" mass="8038">MSPDFQEEQKHAGTGFPEADATVAGRGDAEDDMEVAALTGLAQWINCQGDSGETAALMDRLKEDLPGKVERGGEKS</sequence>
<reference evidence="1" key="1">
    <citation type="submission" date="2024-12" db="EMBL/GenBank/DDBJ databases">
        <authorList>
            <person name="Wu N."/>
        </authorList>
    </citation>
    <scope>NUCLEOTIDE SEQUENCE</scope>
    <source>
        <strain evidence="1">P15</strain>
    </source>
</reference>
<gene>
    <name evidence="1" type="ORF">ACI1P1_17430</name>
</gene>
<comment type="caution">
    <text evidence="1">The sequence shown here is derived from an EMBL/GenBank/DDBJ whole genome shotgun (WGS) entry which is preliminary data.</text>
</comment>
<dbReference type="EMBL" id="JBJURJ010000011">
    <property type="protein sequence ID" value="MFM9330083.1"/>
    <property type="molecule type" value="Genomic_DNA"/>
</dbReference>
<evidence type="ECO:0000313" key="1">
    <source>
        <dbReference type="EMBL" id="MFM9330083.1"/>
    </source>
</evidence>
<keyword evidence="2" id="KW-1185">Reference proteome</keyword>
<evidence type="ECO:0000313" key="2">
    <source>
        <dbReference type="Proteomes" id="UP001631969"/>
    </source>
</evidence>
<dbReference type="Proteomes" id="UP001631969">
    <property type="component" value="Unassembled WGS sequence"/>
</dbReference>